<dbReference type="OrthoDB" id="6024794at2"/>
<dbReference type="SUPFAM" id="SSF55961">
    <property type="entry name" value="Bet v1-like"/>
    <property type="match status" value="1"/>
</dbReference>
<dbReference type="InterPro" id="IPR023393">
    <property type="entry name" value="START-like_dom_sf"/>
</dbReference>
<dbReference type="Gene3D" id="3.30.530.20">
    <property type="match status" value="1"/>
</dbReference>
<evidence type="ECO:0000313" key="2">
    <source>
        <dbReference type="Proteomes" id="UP000242320"/>
    </source>
</evidence>
<accession>A0A1X2L332</accession>
<dbReference type="RefSeq" id="WP_085289940.1">
    <property type="nucleotide sequence ID" value="NZ_NCXM01000010.1"/>
</dbReference>
<protein>
    <submittedName>
        <fullName evidence="1">MxaD family protein</fullName>
    </submittedName>
</protein>
<comment type="caution">
    <text evidence="1">The sequence shown here is derived from an EMBL/GenBank/DDBJ whole genome shotgun (WGS) entry which is preliminary data.</text>
</comment>
<dbReference type="Proteomes" id="UP000242320">
    <property type="component" value="Unassembled WGS sequence"/>
</dbReference>
<evidence type="ECO:0000313" key="1">
    <source>
        <dbReference type="EMBL" id="OSC28420.1"/>
    </source>
</evidence>
<dbReference type="Pfam" id="PF10604">
    <property type="entry name" value="Polyketide_cyc2"/>
    <property type="match status" value="1"/>
</dbReference>
<name>A0A1X2L332_9MYCO</name>
<dbReference type="PANTHER" id="PTHR39332:SF7">
    <property type="entry name" value="SRPBCC FAMILY PROTEIN"/>
    <property type="match status" value="1"/>
</dbReference>
<dbReference type="InterPro" id="IPR019587">
    <property type="entry name" value="Polyketide_cyclase/dehydratase"/>
</dbReference>
<organism evidence="1 2">
    <name type="scientific">Mycolicibacterium vulneris</name>
    <dbReference type="NCBI Taxonomy" id="547163"/>
    <lineage>
        <taxon>Bacteria</taxon>
        <taxon>Bacillati</taxon>
        <taxon>Actinomycetota</taxon>
        <taxon>Actinomycetes</taxon>
        <taxon>Mycobacteriales</taxon>
        <taxon>Mycobacteriaceae</taxon>
        <taxon>Mycolicibacterium</taxon>
    </lineage>
</organism>
<reference evidence="1 2" key="1">
    <citation type="submission" date="2017-04" db="EMBL/GenBank/DDBJ databases">
        <title>The new phylogeny of genus Mycobacterium.</title>
        <authorList>
            <person name="Tortoli E."/>
            <person name="Trovato A."/>
            <person name="Cirillo D.M."/>
        </authorList>
    </citation>
    <scope>NUCLEOTIDE SEQUENCE [LARGE SCALE GENOMIC DNA]</scope>
    <source>
        <strain evidence="1 2">DSM 45247</strain>
    </source>
</reference>
<keyword evidence="2" id="KW-1185">Reference proteome</keyword>
<gene>
    <name evidence="1" type="ORF">B8W69_11475</name>
</gene>
<sequence>MSLAYVSTIIDTDVDTVWSVIGDFHGLPAWVTMVRSNTPENGAGSGAVGSVRNLTLEPGGGTARERLVRYDAPARSYSYDFADEIPFPVSTYRGTIRVLPVTDSNTTFLEWYGEFDCEPAVLDTMTATFRAIYSQFIEDLRQYLKGRDLIVPRA</sequence>
<proteinExistence type="predicted"/>
<dbReference type="EMBL" id="NCXM01000010">
    <property type="protein sequence ID" value="OSC28420.1"/>
    <property type="molecule type" value="Genomic_DNA"/>
</dbReference>
<dbReference type="PANTHER" id="PTHR39332">
    <property type="entry name" value="BLL4707 PROTEIN"/>
    <property type="match status" value="1"/>
</dbReference>
<dbReference type="CDD" id="cd07821">
    <property type="entry name" value="PYR_PYL_RCAR_like"/>
    <property type="match status" value="1"/>
</dbReference>
<dbReference type="AlphaFoldDB" id="A0A1X2L332"/>